<accession>A0A507ZQI0</accession>
<dbReference type="Gene3D" id="3.40.50.1820">
    <property type="entry name" value="alpha/beta hydrolase"/>
    <property type="match status" value="1"/>
</dbReference>
<keyword evidence="2" id="KW-0378">Hydrolase</keyword>
<evidence type="ECO:0000313" key="3">
    <source>
        <dbReference type="Proteomes" id="UP000317169"/>
    </source>
</evidence>
<reference evidence="2 3" key="1">
    <citation type="submission" date="2019-06" db="EMBL/GenBank/DDBJ databases">
        <title>Flavibacter putida gen. nov., sp. nov., a novel marine bacterium of the family Flavobacteriaceae isolated from coastal seawater.</title>
        <authorList>
            <person name="Feng X."/>
        </authorList>
    </citation>
    <scope>NUCLEOTIDE SEQUENCE [LARGE SCALE GENOMIC DNA]</scope>
    <source>
        <strain evidence="2 3">PLHSN227</strain>
    </source>
</reference>
<evidence type="ECO:0000259" key="1">
    <source>
        <dbReference type="Pfam" id="PF00561"/>
    </source>
</evidence>
<dbReference type="GO" id="GO:0016787">
    <property type="term" value="F:hydrolase activity"/>
    <property type="evidence" value="ECO:0007669"/>
    <property type="project" value="UniProtKB-KW"/>
</dbReference>
<name>A0A507ZQI0_9FLAO</name>
<gene>
    <name evidence="2" type="ORF">FKR84_03640</name>
</gene>
<sequence>MQNFVNYKNIQIAYATQGKGEVIVLLHGFLESSDMWRHSIPLFENTHQMVTIDLLGHGFTDSLGYIHSMQEMARSVKAVLDYLKIEKVSFLAHSMGGYVALHFTELFPEKTKNLWLLNSSTKPDSPERKDNRTRAQALVKQNKDAFVRMAIRNLFAEETKDNYQKQVNRNIAIAQEMSVQSIVATIEGLKTRKDTTEVLRNFKGEKIIFTGKKDPIIPLGNIKNVAAETGSKLVVFPKGHMSYIEDQEVFLEAMEGLVENKR</sequence>
<dbReference type="EMBL" id="VIAR01000003">
    <property type="protein sequence ID" value="TQD39599.1"/>
    <property type="molecule type" value="Genomic_DNA"/>
</dbReference>
<organism evidence="2 3">
    <name type="scientific">Haloflavibacter putidus</name>
    <dbReference type="NCBI Taxonomy" id="2576776"/>
    <lineage>
        <taxon>Bacteria</taxon>
        <taxon>Pseudomonadati</taxon>
        <taxon>Bacteroidota</taxon>
        <taxon>Flavobacteriia</taxon>
        <taxon>Flavobacteriales</taxon>
        <taxon>Flavobacteriaceae</taxon>
        <taxon>Haloflavibacter</taxon>
    </lineage>
</organism>
<comment type="caution">
    <text evidence="2">The sequence shown here is derived from an EMBL/GenBank/DDBJ whole genome shotgun (WGS) entry which is preliminary data.</text>
</comment>
<dbReference type="InterPro" id="IPR050266">
    <property type="entry name" value="AB_hydrolase_sf"/>
</dbReference>
<dbReference type="InterPro" id="IPR000073">
    <property type="entry name" value="AB_hydrolase_1"/>
</dbReference>
<dbReference type="Proteomes" id="UP000317169">
    <property type="component" value="Unassembled WGS sequence"/>
</dbReference>
<proteinExistence type="predicted"/>
<dbReference type="PRINTS" id="PR00111">
    <property type="entry name" value="ABHYDROLASE"/>
</dbReference>
<dbReference type="RefSeq" id="WP_141420842.1">
    <property type="nucleotide sequence ID" value="NZ_VIAR01000003.1"/>
</dbReference>
<keyword evidence="3" id="KW-1185">Reference proteome</keyword>
<dbReference type="Pfam" id="PF00561">
    <property type="entry name" value="Abhydrolase_1"/>
    <property type="match status" value="1"/>
</dbReference>
<dbReference type="PANTHER" id="PTHR43798">
    <property type="entry name" value="MONOACYLGLYCEROL LIPASE"/>
    <property type="match status" value="1"/>
</dbReference>
<dbReference type="AlphaFoldDB" id="A0A507ZQI0"/>
<feature type="domain" description="AB hydrolase-1" evidence="1">
    <location>
        <begin position="22"/>
        <end position="246"/>
    </location>
</feature>
<dbReference type="InterPro" id="IPR029058">
    <property type="entry name" value="AB_hydrolase_fold"/>
</dbReference>
<evidence type="ECO:0000313" key="2">
    <source>
        <dbReference type="EMBL" id="TQD39599.1"/>
    </source>
</evidence>
<dbReference type="SUPFAM" id="SSF53474">
    <property type="entry name" value="alpha/beta-Hydrolases"/>
    <property type="match status" value="1"/>
</dbReference>
<dbReference type="OrthoDB" id="252464at2"/>
<protein>
    <submittedName>
        <fullName evidence="2">Alpha/beta hydrolase</fullName>
    </submittedName>
</protein>